<feature type="domain" description="YgjP-like metallopeptidase" evidence="1">
    <location>
        <begin position="22"/>
        <end position="227"/>
    </location>
</feature>
<dbReference type="GO" id="GO:0008237">
    <property type="term" value="F:metallopeptidase activity"/>
    <property type="evidence" value="ECO:0007669"/>
    <property type="project" value="UniProtKB-KW"/>
</dbReference>
<evidence type="ECO:0000259" key="1">
    <source>
        <dbReference type="Pfam" id="PF01863"/>
    </source>
</evidence>
<reference evidence="2" key="2">
    <citation type="journal article" date="2014" name="ISME J.">
        <title>Microbial stratification in low pH oxic and suboxic macroscopic growths along an acid mine drainage.</title>
        <authorList>
            <person name="Mendez-Garcia C."/>
            <person name="Mesa V."/>
            <person name="Sprenger R.R."/>
            <person name="Richter M."/>
            <person name="Diez M.S."/>
            <person name="Solano J."/>
            <person name="Bargiela R."/>
            <person name="Golyshina O.V."/>
            <person name="Manteca A."/>
            <person name="Ramos J.L."/>
            <person name="Gallego J.R."/>
            <person name="Llorente I."/>
            <person name="Martins Dos Santos V.A."/>
            <person name="Jensen O.N."/>
            <person name="Pelaez A.I."/>
            <person name="Sanchez J."/>
            <person name="Ferrer M."/>
        </authorList>
    </citation>
    <scope>NUCLEOTIDE SEQUENCE</scope>
</reference>
<accession>T0YTB6</accession>
<dbReference type="GO" id="GO:0006508">
    <property type="term" value="P:proteolysis"/>
    <property type="evidence" value="ECO:0007669"/>
    <property type="project" value="UniProtKB-KW"/>
</dbReference>
<name>T0YTB6_9ZZZZ</name>
<dbReference type="Pfam" id="PF01863">
    <property type="entry name" value="YgjP-like"/>
    <property type="match status" value="1"/>
</dbReference>
<evidence type="ECO:0000313" key="2">
    <source>
        <dbReference type="EMBL" id="EQD38831.1"/>
    </source>
</evidence>
<dbReference type="EMBL" id="AUZX01005091">
    <property type="protein sequence ID" value="EQD69083.1"/>
    <property type="molecule type" value="Genomic_DNA"/>
</dbReference>
<reference evidence="2" key="1">
    <citation type="submission" date="2013-08" db="EMBL/GenBank/DDBJ databases">
        <authorList>
            <person name="Mendez C."/>
            <person name="Richter M."/>
            <person name="Ferrer M."/>
            <person name="Sanchez J."/>
        </authorList>
    </citation>
    <scope>NUCLEOTIDE SEQUENCE</scope>
</reference>
<protein>
    <submittedName>
        <fullName evidence="2">Zinc metalloprotease</fullName>
    </submittedName>
</protein>
<dbReference type="AlphaFoldDB" id="T0YTB6"/>
<keyword evidence="2" id="KW-0645">Protease</keyword>
<dbReference type="EMBL" id="AUZY01010404">
    <property type="protein sequence ID" value="EQD38831.1"/>
    <property type="molecule type" value="Genomic_DNA"/>
</dbReference>
<dbReference type="Gene3D" id="3.30.2010.10">
    <property type="entry name" value="Metalloproteases ('zincins'), catalytic domain"/>
    <property type="match status" value="1"/>
</dbReference>
<dbReference type="PANTHER" id="PTHR30399:SF1">
    <property type="entry name" value="UTP PYROPHOSPHATASE"/>
    <property type="match status" value="1"/>
</dbReference>
<evidence type="ECO:0000313" key="3">
    <source>
        <dbReference type="EMBL" id="EQD69083.1"/>
    </source>
</evidence>
<proteinExistence type="predicted"/>
<comment type="caution">
    <text evidence="2">The sequence shown here is derived from an EMBL/GenBank/DDBJ whole genome shotgun (WGS) entry which is preliminary data.</text>
</comment>
<sequence>MTRIRLGDLRIDVVRKAIEHVHLSVHPPTGRVRMAAPERIRLDTLRVFAISKLVWIRRQQQALRAQVRETPRDYVERESHQVWGRRYLLTVREQDAPPRVELRPRSLLLQVRPGTDRSKREAFLEDWYRSQLRQAVPDLVALWAPRLGVTVERVHIQRMRTQWGSSNPRACSIRLNTELAKKPRECLQYIVVHEMMHLLEPRHGERFRALMDHAMPQWQAIRAELNRLPVRHEHWDY</sequence>
<keyword evidence="2" id="KW-0378">Hydrolase</keyword>
<organism evidence="2">
    <name type="scientific">mine drainage metagenome</name>
    <dbReference type="NCBI Taxonomy" id="410659"/>
    <lineage>
        <taxon>unclassified sequences</taxon>
        <taxon>metagenomes</taxon>
        <taxon>ecological metagenomes</taxon>
    </lineage>
</organism>
<dbReference type="PANTHER" id="PTHR30399">
    <property type="entry name" value="UNCHARACTERIZED PROTEIN YGJP"/>
    <property type="match status" value="1"/>
</dbReference>
<dbReference type="InterPro" id="IPR002725">
    <property type="entry name" value="YgjP-like_metallopeptidase"/>
</dbReference>
<keyword evidence="2" id="KW-0482">Metalloprotease</keyword>
<gene>
    <name evidence="3" type="ORF">B1A_07042</name>
    <name evidence="2" type="ORF">B1B_15638</name>
</gene>
<dbReference type="InterPro" id="IPR053136">
    <property type="entry name" value="UTP_pyrophosphatase-like"/>
</dbReference>